<protein>
    <submittedName>
        <fullName evidence="3">Arsenate reductase ArsC</fullName>
    </submittedName>
</protein>
<organism evidence="3">
    <name type="scientific">Caldilinea aerophila</name>
    <dbReference type="NCBI Taxonomy" id="133453"/>
    <lineage>
        <taxon>Bacteria</taxon>
        <taxon>Bacillati</taxon>
        <taxon>Chloroflexota</taxon>
        <taxon>Caldilineae</taxon>
        <taxon>Caldilineales</taxon>
        <taxon>Caldilineaceae</taxon>
        <taxon>Caldilinea</taxon>
    </lineage>
</organism>
<proteinExistence type="predicted"/>
<dbReference type="PANTHER" id="PTHR43428:SF1">
    <property type="entry name" value="ARSENATE REDUCTASE"/>
    <property type="match status" value="1"/>
</dbReference>
<accession>A0A7C1FIN3</accession>
<reference evidence="3" key="1">
    <citation type="journal article" date="2020" name="mSystems">
        <title>Genome- and Community-Level Interaction Insights into Carbon Utilization and Element Cycling Functions of Hydrothermarchaeota in Hydrothermal Sediment.</title>
        <authorList>
            <person name="Zhou Z."/>
            <person name="Liu Y."/>
            <person name="Xu W."/>
            <person name="Pan J."/>
            <person name="Luo Z.H."/>
            <person name="Li M."/>
        </authorList>
    </citation>
    <scope>NUCLEOTIDE SEQUENCE [LARGE SCALE GENOMIC DNA]</scope>
    <source>
        <strain evidence="3">SpSt-289</strain>
    </source>
</reference>
<keyword evidence="1" id="KW-0059">Arsenical resistance</keyword>
<dbReference type="InterPro" id="IPR023485">
    <property type="entry name" value="Ptyr_pPase"/>
</dbReference>
<dbReference type="GO" id="GO:0046685">
    <property type="term" value="P:response to arsenic-containing substance"/>
    <property type="evidence" value="ECO:0007669"/>
    <property type="project" value="UniProtKB-KW"/>
</dbReference>
<dbReference type="AlphaFoldDB" id="A0A7C1FIN3"/>
<evidence type="ECO:0000256" key="1">
    <source>
        <dbReference type="ARBA" id="ARBA00022849"/>
    </source>
</evidence>
<dbReference type="SMART" id="SM00226">
    <property type="entry name" value="LMWPc"/>
    <property type="match status" value="1"/>
</dbReference>
<name>A0A7C1FIN3_9CHLR</name>
<dbReference type="EMBL" id="DSMG01000202">
    <property type="protein sequence ID" value="HDX33777.1"/>
    <property type="molecule type" value="Genomic_DNA"/>
</dbReference>
<dbReference type="InterPro" id="IPR036196">
    <property type="entry name" value="Ptyr_pPase_sf"/>
</dbReference>
<gene>
    <name evidence="3" type="ORF">ENQ20_20190</name>
</gene>
<evidence type="ECO:0000259" key="2">
    <source>
        <dbReference type="SMART" id="SM00226"/>
    </source>
</evidence>
<dbReference type="Pfam" id="PF01451">
    <property type="entry name" value="LMWPc"/>
    <property type="match status" value="1"/>
</dbReference>
<dbReference type="Gene3D" id="3.40.50.2300">
    <property type="match status" value="1"/>
</dbReference>
<dbReference type="SUPFAM" id="SSF52788">
    <property type="entry name" value="Phosphotyrosine protein phosphatases I"/>
    <property type="match status" value="1"/>
</dbReference>
<dbReference type="PANTHER" id="PTHR43428">
    <property type="entry name" value="ARSENATE REDUCTASE"/>
    <property type="match status" value="1"/>
</dbReference>
<dbReference type="CDD" id="cd16345">
    <property type="entry name" value="LMWP_ArsC"/>
    <property type="match status" value="1"/>
</dbReference>
<comment type="caution">
    <text evidence="3">The sequence shown here is derived from an EMBL/GenBank/DDBJ whole genome shotgun (WGS) entry which is preliminary data.</text>
</comment>
<evidence type="ECO:0000313" key="3">
    <source>
        <dbReference type="EMBL" id="HDX33777.1"/>
    </source>
</evidence>
<feature type="domain" description="Phosphotyrosine protein phosphatase I" evidence="2">
    <location>
        <begin position="5"/>
        <end position="141"/>
    </location>
</feature>
<dbReference type="OMA" id="VTMGCNV"/>
<sequence>MGEKIKVLFICVHNSARSQMAEAFLNALYGDRFEAMSAGLEPGVLNPYAVRAMQEVGIDISNAKTKSVFELYRAGYLYSYVITVCDPEAAARCPIFPGITKRLQWSFPDPSQAEGTDEEKMAMVRSVRDAIRQQIEAWAPTVA</sequence>